<comment type="similarity">
    <text evidence="1">Belongs to the peptidase C59 family.</text>
</comment>
<dbReference type="EMBL" id="LNYJ01000011">
    <property type="protein sequence ID" value="KTD16389.1"/>
    <property type="molecule type" value="Genomic_DNA"/>
</dbReference>
<dbReference type="PANTHER" id="PTHR35527">
    <property type="entry name" value="CHOLOYLGLYCINE HYDROLASE"/>
    <property type="match status" value="1"/>
</dbReference>
<dbReference type="Pfam" id="PF02275">
    <property type="entry name" value="CBAH"/>
    <property type="match status" value="1"/>
</dbReference>
<dbReference type="InterPro" id="IPR052193">
    <property type="entry name" value="Peptidase_C59"/>
</dbReference>
<evidence type="ECO:0000313" key="6">
    <source>
        <dbReference type="Proteomes" id="UP000055035"/>
    </source>
</evidence>
<sequence>MRKKLIITFLLLGWSTSQSCTTVFWNNNPQAKVVARSVDLFTPDLPKIKVFPRGVERHGEAGKNSLGWKSKYGSVVVTEFNSSAVSDGINEHGLAAHLLYLTGSTYEKRNVSVPALSNTLWAQYILDNFKTVNEAVSAIDQFQIVETVVFNQKWPLHLNIQDPTGDAAVIEFIDGKKKIYHGPQYTIMTNEPAYAIQLENLKRYKAFGGALSLPGDSDPLSRFVRVATYLKTLPTPKNIKDTVAGVLSVIRTAMVPFGAIDTSGNKTEDAWPTRWVSVADLTKKTYYFSSTTTPSVIWLDLKSLDFEGKTILSLDPNDTRLVGDVKQQLHVDKA</sequence>
<dbReference type="Proteomes" id="UP000055035">
    <property type="component" value="Unassembled WGS sequence"/>
</dbReference>
<keyword evidence="6" id="KW-1185">Reference proteome</keyword>
<reference evidence="5 6" key="1">
    <citation type="submission" date="2015-11" db="EMBL/GenBank/DDBJ databases">
        <title>Genomic analysis of 38 Legionella species identifies large and diverse effector repertoires.</title>
        <authorList>
            <person name="Burstein D."/>
            <person name="Amaro F."/>
            <person name="Zusman T."/>
            <person name="Lifshitz Z."/>
            <person name="Cohen O."/>
            <person name="Gilbert J.A."/>
            <person name="Pupko T."/>
            <person name="Shuman H.A."/>
            <person name="Segal G."/>
        </authorList>
    </citation>
    <scope>NUCLEOTIDE SEQUENCE [LARGE SCALE GENOMIC DNA]</scope>
    <source>
        <strain evidence="5 6">BL-540</strain>
    </source>
</reference>
<dbReference type="PROSITE" id="PS51257">
    <property type="entry name" value="PROKAR_LIPOPROTEIN"/>
    <property type="match status" value="1"/>
</dbReference>
<feature type="chain" id="PRO_5006914539" evidence="3">
    <location>
        <begin position="20"/>
        <end position="334"/>
    </location>
</feature>
<accession>A0A0W0V8C1</accession>
<dbReference type="Gene3D" id="3.60.60.10">
    <property type="entry name" value="Penicillin V Acylase, Chain A"/>
    <property type="match status" value="1"/>
</dbReference>
<proteinExistence type="inferred from homology"/>
<dbReference type="SUPFAM" id="SSF56235">
    <property type="entry name" value="N-terminal nucleophile aminohydrolases (Ntn hydrolases)"/>
    <property type="match status" value="1"/>
</dbReference>
<dbReference type="GO" id="GO:0045302">
    <property type="term" value="F:choloylglycine hydrolase activity"/>
    <property type="evidence" value="ECO:0007669"/>
    <property type="project" value="UniProtKB-EC"/>
</dbReference>
<dbReference type="PANTHER" id="PTHR35527:SF2">
    <property type="entry name" value="HYDROLASE"/>
    <property type="match status" value="1"/>
</dbReference>
<evidence type="ECO:0000256" key="1">
    <source>
        <dbReference type="ARBA" id="ARBA00006625"/>
    </source>
</evidence>
<evidence type="ECO:0000256" key="2">
    <source>
        <dbReference type="ARBA" id="ARBA00022801"/>
    </source>
</evidence>
<evidence type="ECO:0000313" key="5">
    <source>
        <dbReference type="EMBL" id="KTD16389.1"/>
    </source>
</evidence>
<keyword evidence="2 5" id="KW-0378">Hydrolase</keyword>
<feature type="domain" description="Choloylglycine hydrolase/NAAA C-terminal" evidence="4">
    <location>
        <begin position="20"/>
        <end position="308"/>
    </location>
</feature>
<organism evidence="5 6">
    <name type="scientific">Legionella jordanis</name>
    <dbReference type="NCBI Taxonomy" id="456"/>
    <lineage>
        <taxon>Bacteria</taxon>
        <taxon>Pseudomonadati</taxon>
        <taxon>Pseudomonadota</taxon>
        <taxon>Gammaproteobacteria</taxon>
        <taxon>Legionellales</taxon>
        <taxon>Legionellaceae</taxon>
        <taxon>Legionella</taxon>
    </lineage>
</organism>
<evidence type="ECO:0000259" key="4">
    <source>
        <dbReference type="Pfam" id="PF02275"/>
    </source>
</evidence>
<dbReference type="EC" id="3.5.1.24" evidence="5"/>
<feature type="signal peptide" evidence="3">
    <location>
        <begin position="1"/>
        <end position="19"/>
    </location>
</feature>
<dbReference type="RefSeq" id="WP_058470246.1">
    <property type="nucleotide sequence ID" value="NZ_CAAAIC010000004.1"/>
</dbReference>
<gene>
    <name evidence="5" type="ORF">Ljor_0695</name>
</gene>
<comment type="caution">
    <text evidence="5">The sequence shown here is derived from an EMBL/GenBank/DDBJ whole genome shotgun (WGS) entry which is preliminary data.</text>
</comment>
<evidence type="ECO:0000256" key="3">
    <source>
        <dbReference type="SAM" id="SignalP"/>
    </source>
</evidence>
<dbReference type="AlphaFoldDB" id="A0A0W0V8C1"/>
<dbReference type="OrthoDB" id="1265391at2"/>
<dbReference type="InterPro" id="IPR029055">
    <property type="entry name" value="Ntn_hydrolases_N"/>
</dbReference>
<dbReference type="InterPro" id="IPR029132">
    <property type="entry name" value="CBAH/NAAA_C"/>
</dbReference>
<protein>
    <submittedName>
        <fullName evidence="5">Choloylglycine hydrolase</fullName>
        <ecNumber evidence="5">3.5.1.24</ecNumber>
    </submittedName>
</protein>
<name>A0A0W0V8C1_9GAMM</name>
<keyword evidence="3" id="KW-0732">Signal</keyword>
<dbReference type="PATRIC" id="fig|456.5.peg.737"/>